<evidence type="ECO:0000256" key="1">
    <source>
        <dbReference type="SAM" id="SignalP"/>
    </source>
</evidence>
<accession>A0A9P1R8G0</accession>
<evidence type="ECO:0000313" key="3">
    <source>
        <dbReference type="Proteomes" id="UP000045039"/>
    </source>
</evidence>
<dbReference type="AlphaFoldDB" id="A0A9P1R8G0"/>
<feature type="chain" id="PRO_5040365620" evidence="1">
    <location>
        <begin position="21"/>
        <end position="163"/>
    </location>
</feature>
<dbReference type="RefSeq" id="WP_003148976.1">
    <property type="nucleotide sequence ID" value="NZ_CAADLS010000019.1"/>
</dbReference>
<gene>
    <name evidence="2" type="ORF">PAERUG_P19_London_7_VIM_2_05_10_05588</name>
</gene>
<evidence type="ECO:0000313" key="2">
    <source>
        <dbReference type="EMBL" id="CRP80067.1"/>
    </source>
</evidence>
<dbReference type="Pfam" id="PF16816">
    <property type="entry name" value="DotD"/>
    <property type="match status" value="1"/>
</dbReference>
<comment type="caution">
    <text evidence="2">The sequence shown here is derived from an EMBL/GenBank/DDBJ whole genome shotgun (WGS) entry which is preliminary data.</text>
</comment>
<dbReference type="InterPro" id="IPR038140">
    <property type="entry name" value="DotD_sf"/>
</dbReference>
<organism evidence="2 3">
    <name type="scientific">Pseudomonas aeruginosa</name>
    <dbReference type="NCBI Taxonomy" id="287"/>
    <lineage>
        <taxon>Bacteria</taxon>
        <taxon>Pseudomonadati</taxon>
        <taxon>Pseudomonadota</taxon>
        <taxon>Gammaproteobacteria</taxon>
        <taxon>Pseudomonadales</taxon>
        <taxon>Pseudomonadaceae</taxon>
        <taxon>Pseudomonas</taxon>
    </lineage>
</organism>
<reference evidence="3" key="1">
    <citation type="submission" date="2015-06" db="EMBL/GenBank/DDBJ databases">
        <authorList>
            <person name="Radhakrishnan Rajesh"/>
            <person name="Underwood Anthony"/>
            <person name="Al-Shahib Ali"/>
        </authorList>
    </citation>
    <scope>NUCLEOTIDE SEQUENCE [LARGE SCALE GENOMIC DNA]</scope>
    <source>
        <strain evidence="3">P19_London_7_VIM_2_05_10</strain>
    </source>
</reference>
<dbReference type="Gene3D" id="3.55.50.60">
    <property type="entry name" value="DotD protein"/>
    <property type="match status" value="1"/>
</dbReference>
<dbReference type="Proteomes" id="UP000045039">
    <property type="component" value="Unassembled WGS sequence"/>
</dbReference>
<feature type="signal peptide" evidence="1">
    <location>
        <begin position="1"/>
        <end position="20"/>
    </location>
</feature>
<dbReference type="PROSITE" id="PS51257">
    <property type="entry name" value="PROKAR_LIPOPROTEIN"/>
    <property type="match status" value="1"/>
</dbReference>
<name>A0A9P1R8G0_PSEAI</name>
<proteinExistence type="predicted"/>
<keyword evidence="1" id="KW-0732">Signal</keyword>
<dbReference type="InterPro" id="IPR031817">
    <property type="entry name" value="DotD"/>
</dbReference>
<dbReference type="EMBL" id="CVVU01000245">
    <property type="protein sequence ID" value="CRP80067.1"/>
    <property type="molecule type" value="Genomic_DNA"/>
</dbReference>
<protein>
    <submittedName>
        <fullName evidence="2">Uncharacterized protein</fullName>
    </submittedName>
</protein>
<sequence>MGYRWIPVLACAGLLLSGCAAKPQPQPLTSDPAVKMLAEAAHLAQQDLGRLSRAEDAIAESSRTQLDRTREARAQAVVPPGWDRTTTEVFTLSYDRALGRLASLAGYRFYPTGKIPANPVMVSVKGEGRRLVDVMRDITAQMPTDMTVFLYPATRSVVLAPKN</sequence>